<evidence type="ECO:0008006" key="2">
    <source>
        <dbReference type="Google" id="ProtNLM"/>
    </source>
</evidence>
<organism evidence="1">
    <name type="scientific">marine metagenome</name>
    <dbReference type="NCBI Taxonomy" id="408172"/>
    <lineage>
        <taxon>unclassified sequences</taxon>
        <taxon>metagenomes</taxon>
        <taxon>ecological metagenomes</taxon>
    </lineage>
</organism>
<reference evidence="1" key="1">
    <citation type="submission" date="2018-05" db="EMBL/GenBank/DDBJ databases">
        <authorList>
            <person name="Lanie J.A."/>
            <person name="Ng W.-L."/>
            <person name="Kazmierczak K.M."/>
            <person name="Andrzejewski T.M."/>
            <person name="Davidsen T.M."/>
            <person name="Wayne K.J."/>
            <person name="Tettelin H."/>
            <person name="Glass J.I."/>
            <person name="Rusch D."/>
            <person name="Podicherti R."/>
            <person name="Tsui H.-C.T."/>
            <person name="Winkler M.E."/>
        </authorList>
    </citation>
    <scope>NUCLEOTIDE SEQUENCE</scope>
</reference>
<gene>
    <name evidence="1" type="ORF">METZ01_LOCUS426927</name>
</gene>
<proteinExistence type="predicted"/>
<dbReference type="AlphaFoldDB" id="A0A382XSW2"/>
<dbReference type="EMBL" id="UINC01170162">
    <property type="protein sequence ID" value="SVD74073.1"/>
    <property type="molecule type" value="Genomic_DNA"/>
</dbReference>
<sequence length="211" mass="24158">MFASTSQGDILIEFTNDKVVGIKLSGGLDSAIVFYMLCKHITDNELETAILPITLNDFAKPFQGEFAKRVTYWMKANFPTVEILPNAIKQCPENGEAYEKEQDIHLYDTHQQTPFDIYFTGINKNPPKEVYLQFYNSEKELLEGPEEDRPGTDPISIEHPYYWNPNGYWQIGKTLDQGVLQGNMTSISLLTNIDKKGIAELYDMFDLRQTL</sequence>
<evidence type="ECO:0000313" key="1">
    <source>
        <dbReference type="EMBL" id="SVD74073.1"/>
    </source>
</evidence>
<name>A0A382XSW2_9ZZZZ</name>
<accession>A0A382XSW2</accession>
<protein>
    <recommendedName>
        <fullName evidence="2">Phosphoadenosine phosphosulphate reductase domain-containing protein</fullName>
    </recommendedName>
</protein>
<dbReference type="SUPFAM" id="SSF52402">
    <property type="entry name" value="Adenine nucleotide alpha hydrolases-like"/>
    <property type="match status" value="1"/>
</dbReference>
<feature type="non-terminal residue" evidence="1">
    <location>
        <position position="211"/>
    </location>
</feature>